<dbReference type="Gene3D" id="3.40.50.720">
    <property type="entry name" value="NAD(P)-binding Rossmann-like Domain"/>
    <property type="match status" value="1"/>
</dbReference>
<dbReference type="PANTHER" id="PTHR43377">
    <property type="entry name" value="BILIVERDIN REDUCTASE A"/>
    <property type="match status" value="1"/>
</dbReference>
<name>A0A561UI33_9ACTN</name>
<dbReference type="GO" id="GO:0000166">
    <property type="term" value="F:nucleotide binding"/>
    <property type="evidence" value="ECO:0007669"/>
    <property type="project" value="InterPro"/>
</dbReference>
<feature type="domain" description="Gfo/Idh/MocA-like oxidoreductase N-terminal" evidence="1">
    <location>
        <begin position="2"/>
        <end position="121"/>
    </location>
</feature>
<gene>
    <name evidence="2" type="ORF">FHX73_112850</name>
</gene>
<dbReference type="InterPro" id="IPR051450">
    <property type="entry name" value="Gfo/Idh/MocA_Oxidoreductases"/>
</dbReference>
<comment type="caution">
    <text evidence="2">The sequence shown here is derived from an EMBL/GenBank/DDBJ whole genome shotgun (WGS) entry which is preliminary data.</text>
</comment>
<dbReference type="Pfam" id="PF01408">
    <property type="entry name" value="GFO_IDH_MocA"/>
    <property type="match status" value="1"/>
</dbReference>
<dbReference type="SUPFAM" id="SSF51735">
    <property type="entry name" value="NAD(P)-binding Rossmann-fold domains"/>
    <property type="match status" value="1"/>
</dbReference>
<dbReference type="OrthoDB" id="4327503at2"/>
<proteinExistence type="predicted"/>
<keyword evidence="3" id="KW-1185">Reference proteome</keyword>
<dbReference type="Gene3D" id="3.30.360.10">
    <property type="entry name" value="Dihydrodipicolinate Reductase, domain 2"/>
    <property type="match status" value="1"/>
</dbReference>
<organism evidence="2 3">
    <name type="scientific">Kitasatospora viridis</name>
    <dbReference type="NCBI Taxonomy" id="281105"/>
    <lineage>
        <taxon>Bacteria</taxon>
        <taxon>Bacillati</taxon>
        <taxon>Actinomycetota</taxon>
        <taxon>Actinomycetes</taxon>
        <taxon>Kitasatosporales</taxon>
        <taxon>Streptomycetaceae</taxon>
        <taxon>Kitasatospora</taxon>
    </lineage>
</organism>
<dbReference type="InterPro" id="IPR000683">
    <property type="entry name" value="Gfo/Idh/MocA-like_OxRdtase_N"/>
</dbReference>
<evidence type="ECO:0000259" key="1">
    <source>
        <dbReference type="Pfam" id="PF01408"/>
    </source>
</evidence>
<protein>
    <submittedName>
        <fullName evidence="2">Putative dehydrogenase</fullName>
    </submittedName>
</protein>
<reference evidence="2 3" key="1">
    <citation type="submission" date="2019-06" db="EMBL/GenBank/DDBJ databases">
        <title>Sequencing the genomes of 1000 actinobacteria strains.</title>
        <authorList>
            <person name="Klenk H.-P."/>
        </authorList>
    </citation>
    <scope>NUCLEOTIDE SEQUENCE [LARGE SCALE GENOMIC DNA]</scope>
    <source>
        <strain evidence="2 3">DSM 44826</strain>
    </source>
</reference>
<dbReference type="EMBL" id="VIWT01000001">
    <property type="protein sequence ID" value="TWF99015.1"/>
    <property type="molecule type" value="Genomic_DNA"/>
</dbReference>
<sequence>MFRTLIVGLGRAGAGLHLPVLLRLRREPGRLFADAPLLAVDPDPTALPDAPELRRLPSLAAARRLLDPERTVLHICTPPRDRAQLIGEAAGLGFRKLIVEKPLATDPADLAALAELVHRRRLDILVVAPWLASSLTERLGRLVRDGEFGELRRITVRQHKPRFRRSLANHGHPTAFDIEMPHALGVALLLAGDGEVAQADWRDLRVAGQVRPALGSARLVLAHHRGVRTEIVSDLTSPVRERRITLRFDRATAVGHYPGSADDEYAQLRLTGRRVNSHEVFPDDALSSYLRRAYTRFLAGPVPPRVEFDAHVRAVRLLSDAKRLSGADLIAGPAESERELTHVH</sequence>
<dbReference type="Proteomes" id="UP000317940">
    <property type="component" value="Unassembled WGS sequence"/>
</dbReference>
<accession>A0A561UI33</accession>
<dbReference type="RefSeq" id="WP_145905353.1">
    <property type="nucleotide sequence ID" value="NZ_BAAAMZ010000011.1"/>
</dbReference>
<evidence type="ECO:0000313" key="2">
    <source>
        <dbReference type="EMBL" id="TWF99015.1"/>
    </source>
</evidence>
<dbReference type="InterPro" id="IPR036291">
    <property type="entry name" value="NAD(P)-bd_dom_sf"/>
</dbReference>
<dbReference type="AlphaFoldDB" id="A0A561UI33"/>
<dbReference type="PANTHER" id="PTHR43377:SF1">
    <property type="entry name" value="BILIVERDIN REDUCTASE A"/>
    <property type="match status" value="1"/>
</dbReference>
<evidence type="ECO:0000313" key="3">
    <source>
        <dbReference type="Proteomes" id="UP000317940"/>
    </source>
</evidence>